<evidence type="ECO:0000256" key="4">
    <source>
        <dbReference type="ARBA" id="ARBA00023002"/>
    </source>
</evidence>
<dbReference type="InterPro" id="IPR011576">
    <property type="entry name" value="Pyridox_Oxase_N"/>
</dbReference>
<feature type="binding site" evidence="5 7">
    <location>
        <position position="196"/>
    </location>
    <ligand>
        <name>FMN</name>
        <dbReference type="ChEBI" id="CHEBI:58210"/>
    </ligand>
</feature>
<dbReference type="EC" id="1.4.3.5" evidence="5"/>
<dbReference type="InterPro" id="IPR019740">
    <property type="entry name" value="Pyridox_Oxase_CS"/>
</dbReference>
<dbReference type="GO" id="GO:0010181">
    <property type="term" value="F:FMN binding"/>
    <property type="evidence" value="ECO:0007669"/>
    <property type="project" value="UniProtKB-UniRule"/>
</dbReference>
<feature type="binding site" evidence="5 7">
    <location>
        <begin position="141"/>
        <end position="142"/>
    </location>
    <ligand>
        <name>FMN</name>
        <dbReference type="ChEBI" id="CHEBI:58210"/>
    </ligand>
</feature>
<dbReference type="NCBIfam" id="NF004231">
    <property type="entry name" value="PRK05679.1"/>
    <property type="match status" value="1"/>
</dbReference>
<dbReference type="SUPFAM" id="SSF50475">
    <property type="entry name" value="FMN-binding split barrel"/>
    <property type="match status" value="1"/>
</dbReference>
<evidence type="ECO:0000259" key="8">
    <source>
        <dbReference type="Pfam" id="PF01243"/>
    </source>
</evidence>
<evidence type="ECO:0000259" key="9">
    <source>
        <dbReference type="Pfam" id="PF10590"/>
    </source>
</evidence>
<dbReference type="Pfam" id="PF01243">
    <property type="entry name" value="PNPOx_N"/>
    <property type="match status" value="1"/>
</dbReference>
<accession>A0A364LJK4</accession>
<dbReference type="InterPro" id="IPR019576">
    <property type="entry name" value="Pyridoxamine_oxidase_dimer_C"/>
</dbReference>
<dbReference type="InterPro" id="IPR012349">
    <property type="entry name" value="Split_barrel_FMN-bd"/>
</dbReference>
<sequence length="213" mass="25074">MNPDKLAEIRREYGNLTLDEQLETDPFELFQRWFEEVLQIEISDPTAMVLSTTDERGLPDSRVVLLKGLEQDSFLFYTNYDSAKAMQLNRTPYAALNFFWPQLVRQVRIRGRVKRNSPEQSDEYFNSRPLASRISAVVSPQSAEITERMQLEKAFNDLLAKHSQEPVIRPRNWGGYLVLPDEFEFWQGRDNRLHDRLHFRLQGGQWVCRRLAP</sequence>
<feature type="binding site" evidence="5 6">
    <location>
        <position position="132"/>
    </location>
    <ligand>
        <name>substrate</name>
    </ligand>
</feature>
<comment type="cofactor">
    <cofactor evidence="5 7">
        <name>FMN</name>
        <dbReference type="ChEBI" id="CHEBI:58210"/>
    </cofactor>
    <text evidence="5 7">Binds 1 FMN per subunit.</text>
</comment>
<dbReference type="Proteomes" id="UP000249458">
    <property type="component" value="Unassembled WGS sequence"/>
</dbReference>
<dbReference type="PROSITE" id="PS01064">
    <property type="entry name" value="PYRIDOX_OXIDASE"/>
    <property type="match status" value="1"/>
</dbReference>
<reference evidence="10 11" key="1">
    <citation type="submission" date="2017-02" db="EMBL/GenBank/DDBJ databases">
        <title>Legionella quilivanii strain from human: case report and whole genome sequencing analysis.</title>
        <authorList>
            <person name="Lalancette C."/>
            <person name="Leduc J.-M."/>
            <person name="Levesque S."/>
            <person name="Fournier E."/>
            <person name="Saoud J."/>
            <person name="Faucher S.P."/>
            <person name="Bernard K."/>
            <person name="Martineau C."/>
            <person name="Longtin J."/>
        </authorList>
    </citation>
    <scope>NUCLEOTIDE SEQUENCE [LARGE SCALE GENOMIC DNA]</scope>
    <source>
        <strain evidence="10 11">ID143958</strain>
    </source>
</reference>
<dbReference type="PANTHER" id="PTHR10851:SF0">
    <property type="entry name" value="PYRIDOXINE-5'-PHOSPHATE OXIDASE"/>
    <property type="match status" value="1"/>
</dbReference>
<comment type="similarity">
    <text evidence="1 5">Belongs to the pyridoxamine 5'-phosphate oxidase family.</text>
</comment>
<comment type="subunit">
    <text evidence="5">Homodimer.</text>
</comment>
<evidence type="ECO:0000313" key="11">
    <source>
        <dbReference type="Proteomes" id="UP000249458"/>
    </source>
</evidence>
<comment type="function">
    <text evidence="5">Catalyzes the oxidation of either pyridoxine 5'-phosphate (PNP) or pyridoxamine 5'-phosphate (PMP) into pyridoxal 5'-phosphate (PLP).</text>
</comment>
<dbReference type="GO" id="GO:0004733">
    <property type="term" value="F:pyridoxamine phosphate oxidase activity"/>
    <property type="evidence" value="ECO:0007669"/>
    <property type="project" value="UniProtKB-UniRule"/>
</dbReference>
<evidence type="ECO:0000256" key="5">
    <source>
        <dbReference type="HAMAP-Rule" id="MF_01629"/>
    </source>
</evidence>
<feature type="binding site" evidence="5 6">
    <location>
        <position position="67"/>
    </location>
    <ligand>
        <name>substrate</name>
    </ligand>
</feature>
<dbReference type="InterPro" id="IPR000659">
    <property type="entry name" value="Pyridox_Oxase"/>
</dbReference>
<protein>
    <recommendedName>
        <fullName evidence="5">Pyridoxine/pyridoxamine 5'-phosphate oxidase</fullName>
        <ecNumber evidence="5">1.4.3.5</ecNumber>
    </recommendedName>
    <alternativeName>
        <fullName evidence="5">PNP/PMP oxidase</fullName>
        <shortName evidence="5">PNPOx</shortName>
    </alternativeName>
    <alternativeName>
        <fullName evidence="5">Pyridoxal 5'-phosphate synthase</fullName>
    </alternativeName>
</protein>
<evidence type="ECO:0000313" key="10">
    <source>
        <dbReference type="EMBL" id="RAP36690.1"/>
    </source>
</evidence>
<comment type="catalytic activity">
    <reaction evidence="5">
        <text>pyridoxamine 5'-phosphate + O2 + H2O = pyridoxal 5'-phosphate + H2O2 + NH4(+)</text>
        <dbReference type="Rhea" id="RHEA:15817"/>
        <dbReference type="ChEBI" id="CHEBI:15377"/>
        <dbReference type="ChEBI" id="CHEBI:15379"/>
        <dbReference type="ChEBI" id="CHEBI:16240"/>
        <dbReference type="ChEBI" id="CHEBI:28938"/>
        <dbReference type="ChEBI" id="CHEBI:58451"/>
        <dbReference type="ChEBI" id="CHEBI:597326"/>
        <dbReference type="EC" id="1.4.3.5"/>
    </reaction>
</comment>
<feature type="binding site" evidence="5 6">
    <location>
        <position position="128"/>
    </location>
    <ligand>
        <name>substrate</name>
    </ligand>
</feature>
<dbReference type="Pfam" id="PF10590">
    <property type="entry name" value="PNP_phzG_C"/>
    <property type="match status" value="1"/>
</dbReference>
<feature type="binding site" evidence="5 7">
    <location>
        <position position="84"/>
    </location>
    <ligand>
        <name>FMN</name>
        <dbReference type="ChEBI" id="CHEBI:58210"/>
    </ligand>
</feature>
<feature type="domain" description="Pyridoxine 5'-phosphate oxidase dimerisation C-terminal" evidence="9">
    <location>
        <begin position="173"/>
        <end position="213"/>
    </location>
</feature>
<keyword evidence="4 5" id="KW-0560">Oxidoreductase</keyword>
<keyword evidence="3 5" id="KW-0288">FMN</keyword>
<dbReference type="PANTHER" id="PTHR10851">
    <property type="entry name" value="PYRIDOXINE-5-PHOSPHATE OXIDASE"/>
    <property type="match status" value="1"/>
</dbReference>
<organism evidence="10 11">
    <name type="scientific">Legionella quinlivanii</name>
    <dbReference type="NCBI Taxonomy" id="45073"/>
    <lineage>
        <taxon>Bacteria</taxon>
        <taxon>Pseudomonadati</taxon>
        <taxon>Pseudomonadota</taxon>
        <taxon>Gammaproteobacteria</taxon>
        <taxon>Legionellales</taxon>
        <taxon>Legionellaceae</taxon>
        <taxon>Legionella</taxon>
    </lineage>
</organism>
<evidence type="ECO:0000256" key="6">
    <source>
        <dbReference type="PIRSR" id="PIRSR000190-1"/>
    </source>
</evidence>
<comment type="pathway">
    <text evidence="5">Cofactor metabolism; pyridoxal 5'-phosphate salvage; pyridoxal 5'-phosphate from pyridoxine 5'-phosphate: step 1/1.</text>
</comment>
<comment type="catalytic activity">
    <reaction evidence="5">
        <text>pyridoxine 5'-phosphate + O2 = pyridoxal 5'-phosphate + H2O2</text>
        <dbReference type="Rhea" id="RHEA:15149"/>
        <dbReference type="ChEBI" id="CHEBI:15379"/>
        <dbReference type="ChEBI" id="CHEBI:16240"/>
        <dbReference type="ChEBI" id="CHEBI:58589"/>
        <dbReference type="ChEBI" id="CHEBI:597326"/>
        <dbReference type="EC" id="1.4.3.5"/>
    </reaction>
</comment>
<evidence type="ECO:0000256" key="3">
    <source>
        <dbReference type="ARBA" id="ARBA00022643"/>
    </source>
</evidence>
<feature type="binding site" evidence="5 6">
    <location>
        <position position="124"/>
    </location>
    <ligand>
        <name>substrate</name>
    </ligand>
</feature>
<proteinExistence type="inferred from homology"/>
<dbReference type="AlphaFoldDB" id="A0A364LJK4"/>
<comment type="caution">
    <text evidence="10">The sequence shown here is derived from an EMBL/GenBank/DDBJ whole genome shotgun (WGS) entry which is preliminary data.</text>
</comment>
<dbReference type="NCBIfam" id="TIGR00558">
    <property type="entry name" value="pdxH"/>
    <property type="match status" value="1"/>
</dbReference>
<evidence type="ECO:0000256" key="2">
    <source>
        <dbReference type="ARBA" id="ARBA00022630"/>
    </source>
</evidence>
<feature type="binding site" evidence="5 7">
    <location>
        <position position="106"/>
    </location>
    <ligand>
        <name>FMN</name>
        <dbReference type="ChEBI" id="CHEBI:58210"/>
    </ligand>
</feature>
<dbReference type="RefSeq" id="WP_112219417.1">
    <property type="nucleotide sequence ID" value="NZ_MVJN01000005.1"/>
</dbReference>
<dbReference type="Gene3D" id="2.30.110.10">
    <property type="entry name" value="Electron Transport, Fmn-binding Protein, Chain A"/>
    <property type="match status" value="1"/>
</dbReference>
<keyword evidence="5" id="KW-0664">Pyridoxine biosynthesis</keyword>
<feature type="binding site" evidence="6">
    <location>
        <begin position="10"/>
        <end position="13"/>
    </location>
    <ligand>
        <name>substrate</name>
    </ligand>
</feature>
<feature type="binding site" evidence="5 6">
    <location>
        <begin position="192"/>
        <end position="194"/>
    </location>
    <ligand>
        <name>substrate</name>
    </ligand>
</feature>
<evidence type="ECO:0000256" key="1">
    <source>
        <dbReference type="ARBA" id="ARBA00007301"/>
    </source>
</evidence>
<name>A0A364LJK4_9GAMM</name>
<dbReference type="HAMAP" id="MF_01629">
    <property type="entry name" value="PdxH"/>
    <property type="match status" value="1"/>
</dbReference>
<dbReference type="PIRSF" id="PIRSF000190">
    <property type="entry name" value="Pyd_amn-ph_oxd"/>
    <property type="match status" value="1"/>
</dbReference>
<feature type="binding site" evidence="5 7">
    <location>
        <begin position="62"/>
        <end position="67"/>
    </location>
    <ligand>
        <name>FMN</name>
        <dbReference type="ChEBI" id="CHEBI:58210"/>
    </ligand>
</feature>
<dbReference type="GO" id="GO:0008615">
    <property type="term" value="P:pyridoxine biosynthetic process"/>
    <property type="evidence" value="ECO:0007669"/>
    <property type="project" value="UniProtKB-UniRule"/>
</dbReference>
<comment type="pathway">
    <text evidence="5">Cofactor metabolism; pyridoxal 5'-phosphate salvage; pyridoxal 5'-phosphate from pyridoxamine 5'-phosphate: step 1/1.</text>
</comment>
<keyword evidence="2 5" id="KW-0285">Flavoprotein</keyword>
<gene>
    <name evidence="5" type="primary">pdxH</name>
    <name evidence="10" type="ORF">B1207_07775</name>
</gene>
<dbReference type="EMBL" id="MVJN01000005">
    <property type="protein sequence ID" value="RAP36690.1"/>
    <property type="molecule type" value="Genomic_DNA"/>
</dbReference>
<evidence type="ECO:0000256" key="7">
    <source>
        <dbReference type="PIRSR" id="PIRSR000190-2"/>
    </source>
</evidence>
<feature type="domain" description="Pyridoxamine 5'-phosphate oxidase N-terminal" evidence="8">
    <location>
        <begin position="38"/>
        <end position="156"/>
    </location>
</feature>
<feature type="binding site" evidence="5 7">
    <location>
        <position position="186"/>
    </location>
    <ligand>
        <name>FMN</name>
        <dbReference type="ChEBI" id="CHEBI:58210"/>
    </ligand>
</feature>
<comment type="caution">
    <text evidence="5">Lacks conserved residue(s) required for the propagation of feature annotation.</text>
</comment>
<feature type="binding site" evidence="5 7">
    <location>
        <begin position="77"/>
        <end position="78"/>
    </location>
    <ligand>
        <name>FMN</name>
        <dbReference type="ChEBI" id="CHEBI:58210"/>
    </ligand>
</feature>
<dbReference type="UniPathway" id="UPA01068">
    <property type="reaction ID" value="UER00304"/>
</dbReference>